<accession>A0A4S4DM10</accession>
<proteinExistence type="predicted"/>
<feature type="compositionally biased region" description="Polar residues" evidence="1">
    <location>
        <begin position="105"/>
        <end position="122"/>
    </location>
</feature>
<dbReference type="EMBL" id="SDRB02010923">
    <property type="protein sequence ID" value="THG03594.1"/>
    <property type="molecule type" value="Genomic_DNA"/>
</dbReference>
<dbReference type="InterPro" id="IPR027417">
    <property type="entry name" value="P-loop_NTPase"/>
</dbReference>
<dbReference type="Gene3D" id="3.40.50.300">
    <property type="entry name" value="P-loop containing nucleotide triphosphate hydrolases"/>
    <property type="match status" value="1"/>
</dbReference>
<dbReference type="AlphaFoldDB" id="A0A4S4DM10"/>
<feature type="region of interest" description="Disordered" evidence="1">
    <location>
        <begin position="78"/>
        <end position="122"/>
    </location>
</feature>
<keyword evidence="3" id="KW-1185">Reference proteome</keyword>
<evidence type="ECO:0000313" key="3">
    <source>
        <dbReference type="Proteomes" id="UP000306102"/>
    </source>
</evidence>
<dbReference type="Proteomes" id="UP000306102">
    <property type="component" value="Unassembled WGS sequence"/>
</dbReference>
<reference evidence="2 3" key="1">
    <citation type="journal article" date="2018" name="Proc. Natl. Acad. Sci. U.S.A.">
        <title>Draft genome sequence of Camellia sinensis var. sinensis provides insights into the evolution of the tea genome and tea quality.</title>
        <authorList>
            <person name="Wei C."/>
            <person name="Yang H."/>
            <person name="Wang S."/>
            <person name="Zhao J."/>
            <person name="Liu C."/>
            <person name="Gao L."/>
            <person name="Xia E."/>
            <person name="Lu Y."/>
            <person name="Tai Y."/>
            <person name="She G."/>
            <person name="Sun J."/>
            <person name="Cao H."/>
            <person name="Tong W."/>
            <person name="Gao Q."/>
            <person name="Li Y."/>
            <person name="Deng W."/>
            <person name="Jiang X."/>
            <person name="Wang W."/>
            <person name="Chen Q."/>
            <person name="Zhang S."/>
            <person name="Li H."/>
            <person name="Wu J."/>
            <person name="Wang P."/>
            <person name="Li P."/>
            <person name="Shi C."/>
            <person name="Zheng F."/>
            <person name="Jian J."/>
            <person name="Huang B."/>
            <person name="Shan D."/>
            <person name="Shi M."/>
            <person name="Fang C."/>
            <person name="Yue Y."/>
            <person name="Li F."/>
            <person name="Li D."/>
            <person name="Wei S."/>
            <person name="Han B."/>
            <person name="Jiang C."/>
            <person name="Yin Y."/>
            <person name="Xia T."/>
            <person name="Zhang Z."/>
            <person name="Bennetzen J.L."/>
            <person name="Zhao S."/>
            <person name="Wan X."/>
        </authorList>
    </citation>
    <scope>NUCLEOTIDE SEQUENCE [LARGE SCALE GENOMIC DNA]</scope>
    <source>
        <strain evidence="3">cv. Shuchazao</strain>
        <tissue evidence="2">Leaf</tissue>
    </source>
</reference>
<feature type="compositionally biased region" description="Acidic residues" evidence="1">
    <location>
        <begin position="78"/>
        <end position="95"/>
    </location>
</feature>
<organism evidence="2 3">
    <name type="scientific">Camellia sinensis var. sinensis</name>
    <name type="common">China tea</name>
    <dbReference type="NCBI Taxonomy" id="542762"/>
    <lineage>
        <taxon>Eukaryota</taxon>
        <taxon>Viridiplantae</taxon>
        <taxon>Streptophyta</taxon>
        <taxon>Embryophyta</taxon>
        <taxon>Tracheophyta</taxon>
        <taxon>Spermatophyta</taxon>
        <taxon>Magnoliopsida</taxon>
        <taxon>eudicotyledons</taxon>
        <taxon>Gunneridae</taxon>
        <taxon>Pentapetalae</taxon>
        <taxon>asterids</taxon>
        <taxon>Ericales</taxon>
        <taxon>Theaceae</taxon>
        <taxon>Camellia</taxon>
    </lineage>
</organism>
<gene>
    <name evidence="2" type="ORF">TEA_018660</name>
</gene>
<evidence type="ECO:0000256" key="1">
    <source>
        <dbReference type="SAM" id="MobiDB-lite"/>
    </source>
</evidence>
<name>A0A4S4DM10_CAMSN</name>
<evidence type="ECO:0000313" key="2">
    <source>
        <dbReference type="EMBL" id="THG03594.1"/>
    </source>
</evidence>
<protein>
    <submittedName>
        <fullName evidence="2">Uncharacterized protein</fullName>
    </submittedName>
</protein>
<comment type="caution">
    <text evidence="2">The sequence shown here is derived from an EMBL/GenBank/DDBJ whole genome shotgun (WGS) entry which is preliminary data.</text>
</comment>
<sequence length="122" mass="13646">MLYVETSALEATNVESAFLTVLTEIYRIMSKKTLLANDGQTMPSQHLSRELGLLFLAKTQIRRDKGLLHVVIDEFFDAQESSEEDEGEGEGEGGVENENGVPEPQQQNYANMSREQLLQIGQ</sequence>
<dbReference type="STRING" id="542762.A0A4S4DM10"/>